<keyword evidence="2" id="KW-1185">Reference proteome</keyword>
<proteinExistence type="predicted"/>
<protein>
    <submittedName>
        <fullName evidence="1">Uncharacterized protein</fullName>
    </submittedName>
</protein>
<sequence length="96" mass="10656">MVTVKSYFINQSSEGKTYICFDLIGDMEVLTGKSGKLYVDVKKCSIPTRVDEATAKLMLGRQIAGSIVKKQCPPFEYTIPGTGEVVTIAHKYEYEP</sequence>
<dbReference type="Proteomes" id="UP000830198">
    <property type="component" value="Chromosome"/>
</dbReference>
<evidence type="ECO:0000313" key="2">
    <source>
        <dbReference type="Proteomes" id="UP000830198"/>
    </source>
</evidence>
<accession>A0ABY4HWX2</accession>
<organism evidence="1 2">
    <name type="scientific">Chitinophaga filiformis</name>
    <name type="common">Myxococcus filiformis</name>
    <name type="synonym">Flexibacter filiformis</name>
    <dbReference type="NCBI Taxonomy" id="104663"/>
    <lineage>
        <taxon>Bacteria</taxon>
        <taxon>Pseudomonadati</taxon>
        <taxon>Bacteroidota</taxon>
        <taxon>Chitinophagia</taxon>
        <taxon>Chitinophagales</taxon>
        <taxon>Chitinophagaceae</taxon>
        <taxon>Chitinophaga</taxon>
    </lineage>
</organism>
<reference evidence="1 2" key="1">
    <citation type="submission" date="2022-04" db="EMBL/GenBank/DDBJ databases">
        <title>The arsenic-methylating capacity of Chitinophaga filiformis YT5 during chitin decomposition.</title>
        <authorList>
            <person name="Chen G."/>
            <person name="Liang Y."/>
        </authorList>
    </citation>
    <scope>NUCLEOTIDE SEQUENCE [LARGE SCALE GENOMIC DNA]</scope>
    <source>
        <strain evidence="1 2">YT5</strain>
    </source>
</reference>
<name>A0ABY4HWX2_CHIFI</name>
<gene>
    <name evidence="1" type="ORF">MYF79_25420</name>
</gene>
<evidence type="ECO:0000313" key="1">
    <source>
        <dbReference type="EMBL" id="UPK68301.1"/>
    </source>
</evidence>
<dbReference type="RefSeq" id="WP_247810696.1">
    <property type="nucleotide sequence ID" value="NZ_CP095855.1"/>
</dbReference>
<dbReference type="EMBL" id="CP095855">
    <property type="protein sequence ID" value="UPK68301.1"/>
    <property type="molecule type" value="Genomic_DNA"/>
</dbReference>